<accession>A0ABQ8KUA3</accession>
<keyword evidence="2" id="KW-0812">Transmembrane</keyword>
<proteinExistence type="predicted"/>
<keyword evidence="5" id="KW-1185">Reference proteome</keyword>
<keyword evidence="2" id="KW-0472">Membrane</keyword>
<name>A0ABQ8KUA3_9APHY</name>
<feature type="signal peptide" evidence="3">
    <location>
        <begin position="1"/>
        <end position="24"/>
    </location>
</feature>
<dbReference type="Gene3D" id="1.20.5.510">
    <property type="entry name" value="Single helix bin"/>
    <property type="match status" value="1"/>
</dbReference>
<evidence type="ECO:0000256" key="3">
    <source>
        <dbReference type="SAM" id="SignalP"/>
    </source>
</evidence>
<sequence length="414" mass="44945">MSLPCLLFAYWPFLLSLLSTRISATATNRTIDDYYGDSVTGLLPVYSNNWNYGPTCSVCEAHPEANLTFDASWHDATSNSSSNSTAHNITLTFTGTAIWVYGIMLNALPPPMVAFTNVSFILDGAASGTFVHVPNPAQEEVEYNVTIYNKTELENAEHTLVMTMVPVQDPNTSVLLFDWAMYTFVNSTAGTNSTGRGSRRSRWGHHGDYPHSSSDRGQNSSGTSGTSTTSSNVNKGAIAGGVIGGVSALALFCGAFFWWYRRRRRRIILVGGRDIEKSALKIEPYIGKPIIDPTPAPSTVAGYSPGGRGSYAEPFSPRSVRAWPVFPARTYNGEVIDIRADDAQDPKPANGELKDQVDDLKQQVANLVYALSAGSSDTVQSPIVPVRPPEVAHRRRGIAIYAKLRGQLNGWGGR</sequence>
<dbReference type="RefSeq" id="XP_047783687.1">
    <property type="nucleotide sequence ID" value="XM_047917055.1"/>
</dbReference>
<dbReference type="GeneID" id="71997787"/>
<dbReference type="EMBL" id="JADCUA010000002">
    <property type="protein sequence ID" value="KAH9842640.1"/>
    <property type="molecule type" value="Genomic_DNA"/>
</dbReference>
<feature type="chain" id="PRO_5046501427" evidence="3">
    <location>
        <begin position="25"/>
        <end position="414"/>
    </location>
</feature>
<evidence type="ECO:0000313" key="4">
    <source>
        <dbReference type="EMBL" id="KAH9842640.1"/>
    </source>
</evidence>
<keyword evidence="3" id="KW-0732">Signal</keyword>
<evidence type="ECO:0000256" key="1">
    <source>
        <dbReference type="SAM" id="MobiDB-lite"/>
    </source>
</evidence>
<comment type="caution">
    <text evidence="4">The sequence shown here is derived from an EMBL/GenBank/DDBJ whole genome shotgun (WGS) entry which is preliminary data.</text>
</comment>
<feature type="compositionally biased region" description="Low complexity" evidence="1">
    <location>
        <begin position="220"/>
        <end position="231"/>
    </location>
</feature>
<feature type="transmembrane region" description="Helical" evidence="2">
    <location>
        <begin position="237"/>
        <end position="260"/>
    </location>
</feature>
<dbReference type="Gene3D" id="2.60.120.260">
    <property type="entry name" value="Galactose-binding domain-like"/>
    <property type="match status" value="1"/>
</dbReference>
<dbReference type="Proteomes" id="UP000814176">
    <property type="component" value="Unassembled WGS sequence"/>
</dbReference>
<keyword evidence="2" id="KW-1133">Transmembrane helix</keyword>
<feature type="region of interest" description="Disordered" evidence="1">
    <location>
        <begin position="190"/>
        <end position="232"/>
    </location>
</feature>
<reference evidence="4 5" key="1">
    <citation type="journal article" date="2021" name="Environ. Microbiol.">
        <title>Gene family expansions and transcriptome signatures uncover fungal adaptations to wood decay.</title>
        <authorList>
            <person name="Hage H."/>
            <person name="Miyauchi S."/>
            <person name="Viragh M."/>
            <person name="Drula E."/>
            <person name="Min B."/>
            <person name="Chaduli D."/>
            <person name="Navarro D."/>
            <person name="Favel A."/>
            <person name="Norest M."/>
            <person name="Lesage-Meessen L."/>
            <person name="Balint B."/>
            <person name="Merenyi Z."/>
            <person name="de Eugenio L."/>
            <person name="Morin E."/>
            <person name="Martinez A.T."/>
            <person name="Baldrian P."/>
            <person name="Stursova M."/>
            <person name="Martinez M.J."/>
            <person name="Novotny C."/>
            <person name="Magnuson J.K."/>
            <person name="Spatafora J.W."/>
            <person name="Maurice S."/>
            <person name="Pangilinan J."/>
            <person name="Andreopoulos W."/>
            <person name="LaButti K."/>
            <person name="Hundley H."/>
            <person name="Na H."/>
            <person name="Kuo A."/>
            <person name="Barry K."/>
            <person name="Lipzen A."/>
            <person name="Henrissat B."/>
            <person name="Riley R."/>
            <person name="Ahrendt S."/>
            <person name="Nagy L.G."/>
            <person name="Grigoriev I.V."/>
            <person name="Martin F."/>
            <person name="Rosso M.N."/>
        </authorList>
    </citation>
    <scope>NUCLEOTIDE SEQUENCE [LARGE SCALE GENOMIC DNA]</scope>
    <source>
        <strain evidence="4 5">CIRM-BRFM 1785</strain>
    </source>
</reference>
<protein>
    <submittedName>
        <fullName evidence="4">Uncharacterized protein</fullName>
    </submittedName>
</protein>
<organism evidence="4 5">
    <name type="scientific">Rhodofomes roseus</name>
    <dbReference type="NCBI Taxonomy" id="34475"/>
    <lineage>
        <taxon>Eukaryota</taxon>
        <taxon>Fungi</taxon>
        <taxon>Dikarya</taxon>
        <taxon>Basidiomycota</taxon>
        <taxon>Agaricomycotina</taxon>
        <taxon>Agaricomycetes</taxon>
        <taxon>Polyporales</taxon>
        <taxon>Rhodofomes</taxon>
    </lineage>
</organism>
<evidence type="ECO:0000256" key="2">
    <source>
        <dbReference type="SAM" id="Phobius"/>
    </source>
</evidence>
<evidence type="ECO:0000313" key="5">
    <source>
        <dbReference type="Proteomes" id="UP000814176"/>
    </source>
</evidence>
<gene>
    <name evidence="4" type="ORF">C8Q71DRAFT_213407</name>
</gene>